<proteinExistence type="predicted"/>
<accession>A0A0F9KK06</accession>
<gene>
    <name evidence="1" type="ORF">LCGC14_1694170</name>
</gene>
<dbReference type="AlphaFoldDB" id="A0A0F9KK06"/>
<name>A0A0F9KK06_9ZZZZ</name>
<reference evidence="1" key="1">
    <citation type="journal article" date="2015" name="Nature">
        <title>Complex archaea that bridge the gap between prokaryotes and eukaryotes.</title>
        <authorList>
            <person name="Spang A."/>
            <person name="Saw J.H."/>
            <person name="Jorgensen S.L."/>
            <person name="Zaremba-Niedzwiedzka K."/>
            <person name="Martijn J."/>
            <person name="Lind A.E."/>
            <person name="van Eijk R."/>
            <person name="Schleper C."/>
            <person name="Guy L."/>
            <person name="Ettema T.J."/>
        </authorList>
    </citation>
    <scope>NUCLEOTIDE SEQUENCE</scope>
</reference>
<sequence length="241" mass="28456">MSHNTVEKIEKIEKWANSFPEIKKLWEKAKNGKISMAEVDRSVKKLEKIKRSATENPSVGKIWESYLKKEIFLEEANNKFLAVIESQHNSKEIKANLKNLPVSKHHEQILKEERKKKPNQVSKTAFDPKKTYVTLKKEEELQEASKDDPVIRDLWEKVKLRKMSLDQGHHAMQEVKKFKFTLAKETEKKIQEVGSKIKKKTKHVEEGIKRIWTCPLCKGNLLLFWKEEPNSWEHIHLRKKL</sequence>
<organism evidence="1">
    <name type="scientific">marine sediment metagenome</name>
    <dbReference type="NCBI Taxonomy" id="412755"/>
    <lineage>
        <taxon>unclassified sequences</taxon>
        <taxon>metagenomes</taxon>
        <taxon>ecological metagenomes</taxon>
    </lineage>
</organism>
<dbReference type="EMBL" id="LAZR01014861">
    <property type="protein sequence ID" value="KKM15625.1"/>
    <property type="molecule type" value="Genomic_DNA"/>
</dbReference>
<comment type="caution">
    <text evidence="1">The sequence shown here is derived from an EMBL/GenBank/DDBJ whole genome shotgun (WGS) entry which is preliminary data.</text>
</comment>
<evidence type="ECO:0000313" key="1">
    <source>
        <dbReference type="EMBL" id="KKM15625.1"/>
    </source>
</evidence>
<protein>
    <submittedName>
        <fullName evidence="1">Uncharacterized protein</fullName>
    </submittedName>
</protein>